<dbReference type="Proteomes" id="UP000707138">
    <property type="component" value="Unassembled WGS sequence"/>
</dbReference>
<gene>
    <name evidence="3" type="ORF">H6A01_09385</name>
</gene>
<dbReference type="Gene3D" id="3.30.70.360">
    <property type="match status" value="1"/>
</dbReference>
<dbReference type="InterPro" id="IPR017439">
    <property type="entry name" value="Amidohydrolase"/>
</dbReference>
<organism evidence="3 4">
    <name type="scientific">Veillonella magna</name>
    <dbReference type="NCBI Taxonomy" id="464322"/>
    <lineage>
        <taxon>Bacteria</taxon>
        <taxon>Bacillati</taxon>
        <taxon>Bacillota</taxon>
        <taxon>Negativicutes</taxon>
        <taxon>Veillonellales</taxon>
        <taxon>Veillonellaceae</taxon>
        <taxon>Veillonella</taxon>
    </lineage>
</organism>
<feature type="region of interest" description="Disordered" evidence="1">
    <location>
        <begin position="1"/>
        <end position="22"/>
    </location>
</feature>
<sequence length="417" mass="44798">MTAYEGTHEEIDTNKGNHGSNHEDIQTLIKEGVAFIEPKVVEWRRYLHAHPELSGEEENTSLYIKQTLDTLGIPYNDQVFGHAVVACIDSGKPGKTVALRADMDALPMKEQTGAEFASHHDGVMHACGHDSHMAIALGAAAVLNKVKNFLQGRVYIVFQPAEEEALINGAKNIMASGVLDEVDEIFGLHVWPGLPVGTVGVRDGAMMAASDHFYVTITGKSTHGAEPHNGIDAIVAAANWITGIESIVARETDPMESIVVTVGTINGGDRYNVGCGEVTLEGTCRTFAPAKRDYIETRLAESLQALDMLFHTTSELTYKRGHGATVNHAASAQRLRKVAASYGITAVTPEHPSMCAEDFSSYIAEKTGAFFWLGTGYEGCPALHNASFIIDETILKTGVTLMCGAAADVLLETKSAD</sequence>
<evidence type="ECO:0000313" key="4">
    <source>
        <dbReference type="Proteomes" id="UP000707138"/>
    </source>
</evidence>
<reference evidence="3 4" key="1">
    <citation type="journal article" date="2021" name="Sci. Rep.">
        <title>The distribution of antibiotic resistance genes in chicken gut microbiota commensals.</title>
        <authorList>
            <person name="Juricova H."/>
            <person name="Matiasovicova J."/>
            <person name="Kubasova T."/>
            <person name="Cejkova D."/>
            <person name="Rychlik I."/>
        </authorList>
    </citation>
    <scope>NUCLEOTIDE SEQUENCE [LARGE SCALE GENOMIC DNA]</scope>
    <source>
        <strain evidence="3 4">An537</strain>
    </source>
</reference>
<dbReference type="SUPFAM" id="SSF53187">
    <property type="entry name" value="Zn-dependent exopeptidases"/>
    <property type="match status" value="1"/>
</dbReference>
<dbReference type="Gene3D" id="3.40.630.10">
    <property type="entry name" value="Zn peptidases"/>
    <property type="match status" value="1"/>
</dbReference>
<protein>
    <submittedName>
        <fullName evidence="3">Amidohydrolase</fullName>
    </submittedName>
</protein>
<dbReference type="SUPFAM" id="SSF55031">
    <property type="entry name" value="Bacterial exopeptidase dimerisation domain"/>
    <property type="match status" value="1"/>
</dbReference>
<dbReference type="PIRSF" id="PIRSF005962">
    <property type="entry name" value="Pept_M20D_amidohydro"/>
    <property type="match status" value="1"/>
</dbReference>
<name>A0ABS2GJU6_9FIRM</name>
<dbReference type="Pfam" id="PF07687">
    <property type="entry name" value="M20_dimer"/>
    <property type="match status" value="1"/>
</dbReference>
<proteinExistence type="predicted"/>
<accession>A0ABS2GJU6</accession>
<dbReference type="RefSeq" id="WP_205088398.1">
    <property type="nucleotide sequence ID" value="NZ_JACJLA010000022.1"/>
</dbReference>
<dbReference type="PANTHER" id="PTHR11014:SF63">
    <property type="entry name" value="METALLOPEPTIDASE, PUTATIVE (AFU_ORTHOLOGUE AFUA_6G09600)-RELATED"/>
    <property type="match status" value="1"/>
</dbReference>
<dbReference type="InterPro" id="IPR036264">
    <property type="entry name" value="Bact_exopeptidase_dim_dom"/>
</dbReference>
<dbReference type="InterPro" id="IPR011650">
    <property type="entry name" value="Peptidase_M20_dimer"/>
</dbReference>
<dbReference type="EMBL" id="JACJLA010000022">
    <property type="protein sequence ID" value="MBM6913528.1"/>
    <property type="molecule type" value="Genomic_DNA"/>
</dbReference>
<keyword evidence="4" id="KW-1185">Reference proteome</keyword>
<comment type="caution">
    <text evidence="3">The sequence shown here is derived from an EMBL/GenBank/DDBJ whole genome shotgun (WGS) entry which is preliminary data.</text>
</comment>
<evidence type="ECO:0000313" key="3">
    <source>
        <dbReference type="EMBL" id="MBM6913528.1"/>
    </source>
</evidence>
<dbReference type="NCBIfam" id="TIGR01891">
    <property type="entry name" value="amidohydrolases"/>
    <property type="match status" value="1"/>
</dbReference>
<dbReference type="PANTHER" id="PTHR11014">
    <property type="entry name" value="PEPTIDASE M20 FAMILY MEMBER"/>
    <property type="match status" value="1"/>
</dbReference>
<dbReference type="InterPro" id="IPR002933">
    <property type="entry name" value="Peptidase_M20"/>
</dbReference>
<evidence type="ECO:0000256" key="1">
    <source>
        <dbReference type="SAM" id="MobiDB-lite"/>
    </source>
</evidence>
<feature type="domain" description="Peptidase M20 dimerisation" evidence="2">
    <location>
        <begin position="213"/>
        <end position="304"/>
    </location>
</feature>
<dbReference type="Pfam" id="PF01546">
    <property type="entry name" value="Peptidase_M20"/>
    <property type="match status" value="1"/>
</dbReference>
<evidence type="ECO:0000259" key="2">
    <source>
        <dbReference type="Pfam" id="PF07687"/>
    </source>
</evidence>